<feature type="domain" description="E3 ubiquitin-protein ligase listerin N-terminal" evidence="2">
    <location>
        <begin position="15"/>
        <end position="322"/>
    </location>
</feature>
<dbReference type="SUPFAM" id="SSF48371">
    <property type="entry name" value="ARM repeat"/>
    <property type="match status" value="1"/>
</dbReference>
<keyword evidence="1" id="KW-0863">Zinc-finger</keyword>
<evidence type="ECO:0000256" key="1">
    <source>
        <dbReference type="RuleBase" id="RU367090"/>
    </source>
</evidence>
<dbReference type="GO" id="GO:0008270">
    <property type="term" value="F:zinc ion binding"/>
    <property type="evidence" value="ECO:0007669"/>
    <property type="project" value="UniProtKB-KW"/>
</dbReference>
<dbReference type="GO" id="GO:1990116">
    <property type="term" value="P:ribosome-associated ubiquitin-dependent protein catabolic process"/>
    <property type="evidence" value="ECO:0007669"/>
    <property type="project" value="UniProtKB-UniRule"/>
</dbReference>
<evidence type="ECO:0000313" key="3">
    <source>
        <dbReference type="EMBL" id="CAF4406186.1"/>
    </source>
</evidence>
<sequence length="767" mass="89660">MSANQTNFDETDYDLDPELRVIFKKLIKKDSTTKIRAFDELRKYCERSGTEDKIRPTLSFFCLHYRKWSMDQDQRVRDECQSTFDLIGTKMKNNLSPHLKSILPVWLMAQCDSYAPASSKAKYLYTKLFKGEQKQAKAVHLAKKEIMSVPELIECSDVLKDKKQNELETDDSHERRLNQSLLAFDLFLNYFNPTKRSELNDSFKLILDTGKFWKLEKIKSKQIQGSFYRFLYSLISLMPDLMRDYANKFIPLIFSAINESDPTLCPLIWTNLLECLETFDDCWSHIDYQKAFLPKLWAFLKQACHGNVFDVKDCLLSLINKIPSIITEDKKYNFTENFFTSMEEGILSIKGRHQANNANSLLKAYMDCVTYILEQYCKELQQKSTFLNDRMLRLIRVYLTDKECSIRNVYPRQYLYLLNGLNSHKLYSEHLNSVLPLFSSITNKQPQIDDLKYVFQQAGHLFESVLLPPKQKNLRFASSPPQLSIDDDKLFMNDNDEKNDEQNEYLIQLSIQLCCLCFDYCLKNKEEISYEYSLDLFSHLFSINNEQNSKIIITKLIAQDQNVNTISELFYFSYAKPLLTISLTKQLPLDDILQLTIHILNLFNSSDQCVERVLADLIKLESSRRFYFLLASIVCRYESHPSFHCWLQQNGVLEELLNMTASVTSTTIIDKQNNDLILPVSIEEFQLLSSLLCSEKSKFLTEIQKDQIVYLACRLFCQTNHHQQQQSDKLVGITITCQNVNDSDLMKNIDDVATYLFERIHSTFEKK</sequence>
<gene>
    <name evidence="3" type="ORF">SRO942_LOCUS39732</name>
</gene>
<comment type="function">
    <text evidence="1">E3 ubiquitin-protein ligase. Component of the ribosome quality control complex (RQC), a ribosome-associated complex that mediates ubiquitination and extraction of incompletely synthesized nascent chains for proteasomal degradation.</text>
</comment>
<keyword evidence="1" id="KW-0862">Zinc</keyword>
<comment type="subunit">
    <text evidence="1">Component of the ribosome quality control complex (RQC).</text>
</comment>
<dbReference type="EC" id="2.3.2.27" evidence="1"/>
<dbReference type="InterPro" id="IPR011989">
    <property type="entry name" value="ARM-like"/>
</dbReference>
<dbReference type="GO" id="GO:0043023">
    <property type="term" value="F:ribosomal large subunit binding"/>
    <property type="evidence" value="ECO:0007669"/>
    <property type="project" value="TreeGrafter"/>
</dbReference>
<dbReference type="OrthoDB" id="6108at2759"/>
<proteinExistence type="inferred from homology"/>
<dbReference type="GO" id="GO:0005829">
    <property type="term" value="C:cytosol"/>
    <property type="evidence" value="ECO:0007669"/>
    <property type="project" value="UniProtKB-UniRule"/>
</dbReference>
<comment type="similarity">
    <text evidence="1">Belongs to the LTN1 family.</text>
</comment>
<keyword evidence="1" id="KW-0833">Ubl conjugation pathway</keyword>
<organism evidence="3 4">
    <name type="scientific">Didymodactylos carnosus</name>
    <dbReference type="NCBI Taxonomy" id="1234261"/>
    <lineage>
        <taxon>Eukaryota</taxon>
        <taxon>Metazoa</taxon>
        <taxon>Spiralia</taxon>
        <taxon>Gnathifera</taxon>
        <taxon>Rotifera</taxon>
        <taxon>Eurotatoria</taxon>
        <taxon>Bdelloidea</taxon>
        <taxon>Philodinida</taxon>
        <taxon>Philodinidae</taxon>
        <taxon>Didymodactylos</taxon>
    </lineage>
</organism>
<dbReference type="Pfam" id="PF22958">
    <property type="entry name" value="Ltn1_1st"/>
    <property type="match status" value="1"/>
</dbReference>
<keyword evidence="1" id="KW-0479">Metal-binding</keyword>
<dbReference type="GO" id="GO:1990112">
    <property type="term" value="C:RQC complex"/>
    <property type="evidence" value="ECO:0007669"/>
    <property type="project" value="UniProtKB-UniRule"/>
</dbReference>
<reference evidence="3" key="1">
    <citation type="submission" date="2021-02" db="EMBL/GenBank/DDBJ databases">
        <authorList>
            <person name="Nowell W R."/>
        </authorList>
    </citation>
    <scope>NUCLEOTIDE SEQUENCE</scope>
</reference>
<dbReference type="InterPro" id="IPR054476">
    <property type="entry name" value="Ltn1_N"/>
</dbReference>
<dbReference type="PANTHER" id="PTHR12389:SF0">
    <property type="entry name" value="E3 UBIQUITIN-PROTEIN LIGASE LISTERIN"/>
    <property type="match status" value="1"/>
</dbReference>
<evidence type="ECO:0000259" key="2">
    <source>
        <dbReference type="Pfam" id="PF22958"/>
    </source>
</evidence>
<dbReference type="GO" id="GO:0072344">
    <property type="term" value="P:rescue of stalled ribosome"/>
    <property type="evidence" value="ECO:0007669"/>
    <property type="project" value="UniProtKB-UniRule"/>
</dbReference>
<dbReference type="Gene3D" id="1.25.10.10">
    <property type="entry name" value="Leucine-rich Repeat Variant"/>
    <property type="match status" value="1"/>
</dbReference>
<comment type="catalytic activity">
    <reaction evidence="1">
        <text>S-ubiquitinyl-[E2 ubiquitin-conjugating enzyme]-L-cysteine + [acceptor protein]-L-lysine = [E2 ubiquitin-conjugating enzyme]-L-cysteine + N(6)-ubiquitinyl-[acceptor protein]-L-lysine.</text>
        <dbReference type="EC" id="2.3.2.27"/>
    </reaction>
</comment>
<dbReference type="PANTHER" id="PTHR12389">
    <property type="entry name" value="ZINC FINGER PROTEIN 294"/>
    <property type="match status" value="1"/>
</dbReference>
<comment type="caution">
    <text evidence="3">The sequence shown here is derived from an EMBL/GenBank/DDBJ whole genome shotgun (WGS) entry which is preliminary data.</text>
</comment>
<accession>A0A8S2VS66</accession>
<evidence type="ECO:0000313" key="4">
    <source>
        <dbReference type="Proteomes" id="UP000681722"/>
    </source>
</evidence>
<dbReference type="Proteomes" id="UP000681722">
    <property type="component" value="Unassembled WGS sequence"/>
</dbReference>
<keyword evidence="1" id="KW-0808">Transferase</keyword>
<dbReference type="InterPro" id="IPR039795">
    <property type="entry name" value="LTN1/Rkr1"/>
</dbReference>
<dbReference type="AlphaFoldDB" id="A0A8S2VS66"/>
<comment type="pathway">
    <text evidence="1">Protein modification; protein ubiquitination.</text>
</comment>
<dbReference type="EMBL" id="CAJOBC010092071">
    <property type="protein sequence ID" value="CAF4406186.1"/>
    <property type="molecule type" value="Genomic_DNA"/>
</dbReference>
<name>A0A8S2VS66_9BILA</name>
<protein>
    <recommendedName>
        <fullName evidence="1">E3 ubiquitin-protein ligase listerin</fullName>
        <ecNumber evidence="1">2.3.2.27</ecNumber>
    </recommendedName>
    <alternativeName>
        <fullName evidence="1">RING-type E3 ubiquitin transferase listerin</fullName>
    </alternativeName>
</protein>
<dbReference type="InterPro" id="IPR016024">
    <property type="entry name" value="ARM-type_fold"/>
</dbReference>
<dbReference type="GO" id="GO:0061630">
    <property type="term" value="F:ubiquitin protein ligase activity"/>
    <property type="evidence" value="ECO:0007669"/>
    <property type="project" value="UniProtKB-UniRule"/>
</dbReference>